<evidence type="ECO:0000256" key="3">
    <source>
        <dbReference type="ARBA" id="ARBA00022917"/>
    </source>
</evidence>
<dbReference type="NCBIfam" id="NF009372">
    <property type="entry name" value="PRK12735.1"/>
    <property type="match status" value="1"/>
</dbReference>
<dbReference type="GO" id="GO:0003746">
    <property type="term" value="F:translation elongation factor activity"/>
    <property type="evidence" value="ECO:0007669"/>
    <property type="project" value="UniProtKB-KW"/>
</dbReference>
<keyword evidence="6" id="KW-0378">Hydrolase</keyword>
<evidence type="ECO:0000313" key="8">
    <source>
        <dbReference type="EMBL" id="UUL82906.1"/>
    </source>
</evidence>
<feature type="binding site" evidence="6">
    <location>
        <begin position="136"/>
        <end position="139"/>
    </location>
    <ligand>
        <name>GTP</name>
        <dbReference type="ChEBI" id="CHEBI:37565"/>
    </ligand>
</feature>
<dbReference type="InterPro" id="IPR009000">
    <property type="entry name" value="Transl_B-barrel_sf"/>
</dbReference>
<dbReference type="RefSeq" id="WP_256506758.1">
    <property type="nucleotide sequence ID" value="NZ_CP101740.1"/>
</dbReference>
<dbReference type="InterPro" id="IPR041709">
    <property type="entry name" value="EF-Tu_GTP-bd"/>
</dbReference>
<dbReference type="InterPro" id="IPR033720">
    <property type="entry name" value="EFTU_2"/>
</dbReference>
<comment type="subcellular location">
    <subcellularLocation>
        <location evidence="6">Cytoplasm</location>
    </subcellularLocation>
</comment>
<dbReference type="HAMAP" id="MF_00118_B">
    <property type="entry name" value="EF_Tu_B"/>
    <property type="match status" value="1"/>
</dbReference>
<dbReference type="PANTHER" id="PTHR43721:SF22">
    <property type="entry name" value="ELONGATION FACTOR TU, MITOCHONDRIAL"/>
    <property type="match status" value="1"/>
</dbReference>
<dbReference type="CDD" id="cd03707">
    <property type="entry name" value="EFTU_III"/>
    <property type="match status" value="1"/>
</dbReference>
<keyword evidence="4 6" id="KW-0342">GTP-binding</keyword>
<feature type="binding site" evidence="6">
    <location>
        <begin position="81"/>
        <end position="85"/>
    </location>
    <ligand>
        <name>GTP</name>
        <dbReference type="ChEBI" id="CHEBI:37565"/>
    </ligand>
</feature>
<accession>A0ABY5LDW6</accession>
<dbReference type="Pfam" id="PF00009">
    <property type="entry name" value="GTP_EFTU"/>
    <property type="match status" value="1"/>
</dbReference>
<evidence type="ECO:0000256" key="5">
    <source>
        <dbReference type="ARBA" id="ARBA00029554"/>
    </source>
</evidence>
<keyword evidence="9" id="KW-1185">Reference proteome</keyword>
<keyword evidence="6" id="KW-0479">Metal-binding</keyword>
<organism evidence="8 9">
    <name type="scientific">Sphingomonas qomolangmaensis</name>
    <dbReference type="NCBI Taxonomy" id="2918765"/>
    <lineage>
        <taxon>Bacteria</taxon>
        <taxon>Pseudomonadati</taxon>
        <taxon>Pseudomonadota</taxon>
        <taxon>Alphaproteobacteria</taxon>
        <taxon>Sphingomonadales</taxon>
        <taxon>Sphingomonadaceae</taxon>
        <taxon>Sphingomonas</taxon>
    </lineage>
</organism>
<dbReference type="InterPro" id="IPR005225">
    <property type="entry name" value="Small_GTP-bd"/>
</dbReference>
<keyword evidence="2 6" id="KW-0251">Elongation factor</keyword>
<comment type="similarity">
    <text evidence="6">Belongs to the TRAFAC class translation factor GTPase superfamily. Classic translation factor GTPase family. EF-Tu/EF-1A subfamily.</text>
</comment>
<dbReference type="PANTHER" id="PTHR43721">
    <property type="entry name" value="ELONGATION FACTOR TU-RELATED"/>
    <property type="match status" value="1"/>
</dbReference>
<dbReference type="SUPFAM" id="SSF50447">
    <property type="entry name" value="Translation proteins"/>
    <property type="match status" value="1"/>
</dbReference>
<feature type="binding site" evidence="6">
    <location>
        <position position="26"/>
    </location>
    <ligand>
        <name>Mg(2+)</name>
        <dbReference type="ChEBI" id="CHEBI:18420"/>
    </ligand>
</feature>
<evidence type="ECO:0000313" key="9">
    <source>
        <dbReference type="Proteomes" id="UP001058533"/>
    </source>
</evidence>
<comment type="catalytic activity">
    <reaction evidence="6">
        <text>GTP + H2O = GDP + phosphate + H(+)</text>
        <dbReference type="Rhea" id="RHEA:19669"/>
        <dbReference type="ChEBI" id="CHEBI:15377"/>
        <dbReference type="ChEBI" id="CHEBI:15378"/>
        <dbReference type="ChEBI" id="CHEBI:37565"/>
        <dbReference type="ChEBI" id="CHEBI:43474"/>
        <dbReference type="ChEBI" id="CHEBI:58189"/>
        <dbReference type="EC" id="3.6.5.3"/>
    </reaction>
</comment>
<dbReference type="InterPro" id="IPR009001">
    <property type="entry name" value="Transl_elong_EF1A/Init_IF2_C"/>
</dbReference>
<feature type="binding site" evidence="6">
    <location>
        <begin position="19"/>
        <end position="26"/>
    </location>
    <ligand>
        <name>GTP</name>
        <dbReference type="ChEBI" id="CHEBI:37565"/>
    </ligand>
</feature>
<sequence length="396" mass="42723">MAKAKFERNKPHLNIGTIGHVDHGKTSLTAAITKVLAETSGGVAVDFANIDKAPEERERGITISTAHVEYETAARHYAHVDCPGHADYVKNMITGAAQMDGAILVVSATDGPMPQTKEHILLAKQVGVPTMVVFLNKVDLVDDEEILELVEMEIREELSKRDFDGDNIPIIRGSATCALSGSNDTFGKDAILALMAAVDESIPQPERPLDKPFMMPIEDVFSISGRGTVVTGRVETGVVKVGEEVEIVGIHDTRKTTVTGVEMFRKLLDQGMAGDNIGALIRGVGREEVERGQVLCKPGSIKPHTEFASEVYVLSKDEGGRHTPFFANYRPQFYFRTTDVTGTVELPEGTEMVMPGDNVALGIKLIAPIAMDVGQRFTIREGGRTVGAGVVSGITK</sequence>
<dbReference type="CDD" id="cd03697">
    <property type="entry name" value="EFTU_II"/>
    <property type="match status" value="1"/>
</dbReference>
<dbReference type="CDD" id="cd01884">
    <property type="entry name" value="EF_Tu"/>
    <property type="match status" value="1"/>
</dbReference>
<keyword evidence="1 6" id="KW-0547">Nucleotide-binding</keyword>
<dbReference type="InterPro" id="IPR004541">
    <property type="entry name" value="Transl_elong_EFTu/EF1A_bac/org"/>
</dbReference>
<keyword evidence="3 6" id="KW-0648">Protein biosynthesis</keyword>
<reference evidence="8" key="1">
    <citation type="submission" date="2022-07" db="EMBL/GenBank/DDBJ databases">
        <title>Sphingomonas sp. nov., a novel bacterium isolated from the north slope of the Mount Everest.</title>
        <authorList>
            <person name="Cui X."/>
            <person name="Liu Y."/>
        </authorList>
    </citation>
    <scope>NUCLEOTIDE SEQUENCE</scope>
    <source>
        <strain evidence="8">S5-59</strain>
    </source>
</reference>
<dbReference type="Pfam" id="PF03144">
    <property type="entry name" value="GTP_EFTU_D2"/>
    <property type="match status" value="1"/>
</dbReference>
<dbReference type="Gene3D" id="2.40.30.10">
    <property type="entry name" value="Translation factors"/>
    <property type="match status" value="2"/>
</dbReference>
<dbReference type="Gene3D" id="3.40.50.300">
    <property type="entry name" value="P-loop containing nucleotide triphosphate hydrolases"/>
    <property type="match status" value="1"/>
</dbReference>
<dbReference type="NCBIfam" id="NF000766">
    <property type="entry name" value="PRK00049.1"/>
    <property type="match status" value="1"/>
</dbReference>
<dbReference type="EMBL" id="CP101740">
    <property type="protein sequence ID" value="UUL82906.1"/>
    <property type="molecule type" value="Genomic_DNA"/>
</dbReference>
<dbReference type="PROSITE" id="PS00301">
    <property type="entry name" value="G_TR_1"/>
    <property type="match status" value="1"/>
</dbReference>
<dbReference type="InterPro" id="IPR027417">
    <property type="entry name" value="P-loop_NTPase"/>
</dbReference>
<feature type="domain" description="Tr-type G" evidence="7">
    <location>
        <begin position="10"/>
        <end position="206"/>
    </location>
</feature>
<keyword evidence="6" id="KW-0460">Magnesium</keyword>
<evidence type="ECO:0000256" key="2">
    <source>
        <dbReference type="ARBA" id="ARBA00022768"/>
    </source>
</evidence>
<comment type="subunit">
    <text evidence="6">Monomer.</text>
</comment>
<dbReference type="Pfam" id="PF03143">
    <property type="entry name" value="GTP_EFTU_D3"/>
    <property type="match status" value="1"/>
</dbReference>
<dbReference type="NCBIfam" id="NF009373">
    <property type="entry name" value="PRK12736.1"/>
    <property type="match status" value="1"/>
</dbReference>
<gene>
    <name evidence="6 8" type="primary">tuf</name>
    <name evidence="8" type="ORF">NMP03_01300</name>
</gene>
<comment type="function">
    <text evidence="6">GTP hydrolase that promotes the GTP-dependent binding of aminoacyl-tRNA to the A-site of ribosomes during protein biosynthesis.</text>
</comment>
<evidence type="ECO:0000259" key="7">
    <source>
        <dbReference type="PROSITE" id="PS51722"/>
    </source>
</evidence>
<dbReference type="SUPFAM" id="SSF50465">
    <property type="entry name" value="EF-Tu/eEF-1alpha/eIF2-gamma C-terminal domain"/>
    <property type="match status" value="1"/>
</dbReference>
<keyword evidence="6" id="KW-0963">Cytoplasm</keyword>
<dbReference type="PROSITE" id="PS51722">
    <property type="entry name" value="G_TR_2"/>
    <property type="match status" value="1"/>
</dbReference>
<dbReference type="EC" id="3.6.5.3" evidence="6"/>
<dbReference type="NCBIfam" id="TIGR00485">
    <property type="entry name" value="EF-Tu"/>
    <property type="match status" value="1"/>
</dbReference>
<dbReference type="InterPro" id="IPR050055">
    <property type="entry name" value="EF-Tu_GTPase"/>
</dbReference>
<dbReference type="NCBIfam" id="TIGR00231">
    <property type="entry name" value="small_GTP"/>
    <property type="match status" value="1"/>
</dbReference>
<protein>
    <recommendedName>
        <fullName evidence="5 6">Elongation factor Tu</fullName>
        <shortName evidence="6">EF-Tu</shortName>
        <ecNumber evidence="6">3.6.5.3</ecNumber>
    </recommendedName>
</protein>
<dbReference type="InterPro" id="IPR000795">
    <property type="entry name" value="T_Tr_GTP-bd_dom"/>
</dbReference>
<dbReference type="InterPro" id="IPR004160">
    <property type="entry name" value="Transl_elong_EFTu/EF1A_C"/>
</dbReference>
<name>A0ABY5LDW6_9SPHN</name>
<evidence type="ECO:0000256" key="1">
    <source>
        <dbReference type="ARBA" id="ARBA00022741"/>
    </source>
</evidence>
<dbReference type="InterPro" id="IPR031157">
    <property type="entry name" value="G_TR_CS"/>
</dbReference>
<dbReference type="InterPro" id="IPR004161">
    <property type="entry name" value="EFTu-like_2"/>
</dbReference>
<dbReference type="SUPFAM" id="SSF52540">
    <property type="entry name" value="P-loop containing nucleoside triphosphate hydrolases"/>
    <property type="match status" value="1"/>
</dbReference>
<dbReference type="Proteomes" id="UP001058533">
    <property type="component" value="Chromosome"/>
</dbReference>
<evidence type="ECO:0000256" key="6">
    <source>
        <dbReference type="HAMAP-Rule" id="MF_00118"/>
    </source>
</evidence>
<evidence type="ECO:0000256" key="4">
    <source>
        <dbReference type="ARBA" id="ARBA00023134"/>
    </source>
</evidence>
<dbReference type="PRINTS" id="PR00315">
    <property type="entry name" value="ELONGATNFCT"/>
</dbReference>
<proteinExistence type="inferred from homology"/>